<dbReference type="VEuPathDB" id="TriTrypDB:TvY486_0029560"/>
<reference evidence="3 4" key="1">
    <citation type="journal article" date="2012" name="Proc. Natl. Acad. Sci. U.S.A.">
        <title>Antigenic diversity is generated by distinct evolutionary mechanisms in African trypanosome species.</title>
        <authorList>
            <person name="Jackson A.P."/>
            <person name="Berry A."/>
            <person name="Aslett M."/>
            <person name="Allison H.C."/>
            <person name="Burton P."/>
            <person name="Vavrova-Anderson J."/>
            <person name="Brown R."/>
            <person name="Browne H."/>
            <person name="Corton N."/>
            <person name="Hauser H."/>
            <person name="Gamble J."/>
            <person name="Gilderthorp R."/>
            <person name="Marcello L."/>
            <person name="McQuillan J."/>
            <person name="Otto T.D."/>
            <person name="Quail M.A."/>
            <person name="Sanders M.J."/>
            <person name="van Tonder A."/>
            <person name="Ginger M.L."/>
            <person name="Field M.C."/>
            <person name="Barry J.D."/>
            <person name="Hertz-Fowler C."/>
            <person name="Berriman M."/>
        </authorList>
    </citation>
    <scope>NUCLEOTIDE SEQUENCE</scope>
    <source>
        <strain evidence="3 4">Y486</strain>
    </source>
</reference>
<evidence type="ECO:0000313" key="4">
    <source>
        <dbReference type="Proteomes" id="UP000009027"/>
    </source>
</evidence>
<feature type="coiled-coil region" evidence="1">
    <location>
        <begin position="472"/>
        <end position="506"/>
    </location>
</feature>
<evidence type="ECO:0000256" key="1">
    <source>
        <dbReference type="SAM" id="Coils"/>
    </source>
</evidence>
<dbReference type="AlphaFoldDB" id="F9WRK2"/>
<dbReference type="EMBL" id="CAEX01005038">
    <property type="protein sequence ID" value="CCD20186.1"/>
    <property type="molecule type" value="Genomic_DNA"/>
</dbReference>
<feature type="chain" id="PRO_5003390765" evidence="2">
    <location>
        <begin position="20"/>
        <end position="741"/>
    </location>
</feature>
<protein>
    <submittedName>
        <fullName evidence="3">Uncharacterized protein</fullName>
    </submittedName>
</protein>
<organism evidence="3 4">
    <name type="scientific">Trypanosoma vivax (strain Y486)</name>
    <dbReference type="NCBI Taxonomy" id="1055687"/>
    <lineage>
        <taxon>Eukaryota</taxon>
        <taxon>Discoba</taxon>
        <taxon>Euglenozoa</taxon>
        <taxon>Kinetoplastea</taxon>
        <taxon>Metakinetoplastina</taxon>
        <taxon>Trypanosomatida</taxon>
        <taxon>Trypanosomatidae</taxon>
        <taxon>Trypanosoma</taxon>
        <taxon>Duttonella</taxon>
    </lineage>
</organism>
<feature type="signal peptide" evidence="2">
    <location>
        <begin position="1"/>
        <end position="19"/>
    </location>
</feature>
<dbReference type="Proteomes" id="UP000009027">
    <property type="component" value="Unassembled WGS sequence"/>
</dbReference>
<gene>
    <name evidence="3" type="ORF">TvY486_0029560</name>
</gene>
<evidence type="ECO:0000313" key="3">
    <source>
        <dbReference type="EMBL" id="CCD20186.1"/>
    </source>
</evidence>
<evidence type="ECO:0000256" key="2">
    <source>
        <dbReference type="SAM" id="SignalP"/>
    </source>
</evidence>
<keyword evidence="1" id="KW-0175">Coiled coil</keyword>
<keyword evidence="2" id="KW-0732">Signal</keyword>
<keyword evidence="4" id="KW-1185">Reference proteome</keyword>
<accession>F9WRK2</accession>
<sequence>MASKCFWLLMFFLVAWCDATTKHVHYCWNKRITSREKKCATQDVVWGWLNVVNQPALRAEAVKKNVSEVMLRARDMRSRAENEAIKYKKLRASLVSSGTNAELAIISQSIAAVSEAIAQINQSEQKANEAMKKADESIISSTHCFNAIMRVACYLWAVDSDGTWNYASVKETFDVHDTDDCKKKYNVSKILNSSTENIDTVSLAEWKKKTLEVLNKTYDGIKLNTSRYHWSVTTSDDKINEVRKAVAEAVGHLEVAVQNFELYRTTVNDAVKKVSNASSVVEAANNSVLASANGKMLCEVVGRFSNGSERLRAAVKKLTGATQGAVNAVTYNERVQVEVGVADELVKEVGTWLEGNYLALVHKLSGTHDVTEANDALSTSVRTADEANSIIGEIARKMEAQSELLRSFQTQLANMSAAAGNKISNATFEACNDGVSEILKNKSPDVIRNIARFNTTLLTELNASLHKIGSTADVIERNLSGVNKQVQEAESSARDASMLAKQATENVKQTIVKVMSGVVAKLCATLSELRALLDKSEAFSAHAANASANVSEWLARIDTAAKESDALVDLPTSVEDAFATAEKRLEVLKRVLHRADEQRGKVAGELAASAVVAERSRNGAAQVNKTLRDVLANITSRVSATFSKDVCNASLMSESLKLLGNRTDHTAVMSSLKVVAQLNRLADSMEGQVLKGRRLMRVAGASSAQVDAALEEAIRMARERSGKPQCPALYRQLLGALGLHW</sequence>
<proteinExistence type="predicted"/>
<name>F9WRK2_TRYVY</name>